<dbReference type="Pfam" id="PF00593">
    <property type="entry name" value="TonB_dep_Rec_b-barrel"/>
    <property type="match status" value="1"/>
</dbReference>
<evidence type="ECO:0000256" key="4">
    <source>
        <dbReference type="ARBA" id="ARBA00023077"/>
    </source>
</evidence>
<comment type="caution">
    <text evidence="8">The sequence shown here is derived from an EMBL/GenBank/DDBJ whole genome shotgun (WGS) entry which is preliminary data.</text>
</comment>
<dbReference type="AlphaFoldDB" id="A0A0F9RPD2"/>
<evidence type="ECO:0000256" key="6">
    <source>
        <dbReference type="ARBA" id="ARBA00023237"/>
    </source>
</evidence>
<evidence type="ECO:0000256" key="3">
    <source>
        <dbReference type="ARBA" id="ARBA00022692"/>
    </source>
</evidence>
<dbReference type="InterPro" id="IPR039426">
    <property type="entry name" value="TonB-dep_rcpt-like"/>
</dbReference>
<keyword evidence="2" id="KW-0813">Transport</keyword>
<evidence type="ECO:0000313" key="8">
    <source>
        <dbReference type="EMBL" id="KKN26781.1"/>
    </source>
</evidence>
<dbReference type="GO" id="GO:0015344">
    <property type="term" value="F:siderophore uptake transmembrane transporter activity"/>
    <property type="evidence" value="ECO:0007669"/>
    <property type="project" value="TreeGrafter"/>
</dbReference>
<comment type="subcellular location">
    <subcellularLocation>
        <location evidence="1">Cell outer membrane</location>
        <topology evidence="1">Multi-pass membrane protein</topology>
    </subcellularLocation>
</comment>
<dbReference type="InterPro" id="IPR010917">
    <property type="entry name" value="TonB_rcpt_CS"/>
</dbReference>
<evidence type="ECO:0000256" key="1">
    <source>
        <dbReference type="ARBA" id="ARBA00004571"/>
    </source>
</evidence>
<dbReference type="PROSITE" id="PS01156">
    <property type="entry name" value="TONB_DEPENDENT_REC_2"/>
    <property type="match status" value="1"/>
</dbReference>
<sequence>PGPDYELKPEHIYNYEVGYVHNLAGLLDADYADIKLSYYYNRTENIIERDPNLSFSNLEKQTLEGIEFQGRYDNGGFFTNLSLAYNFENEVCDEHTAAVLDYLSTSDCVEDGFVAGYLVSMAMPEYTANWTLGGRFFNRKLELGSRVTYYYKHEDKFESNYRDPSAISYYANTPLSWDTILLFDAYASYQLNDDISVELTGTNLSNEYYIDPMSRSAIPAPGRTFKLSLTAKF</sequence>
<dbReference type="EMBL" id="LAZR01002694">
    <property type="protein sequence ID" value="KKN26781.1"/>
    <property type="molecule type" value="Genomic_DNA"/>
</dbReference>
<dbReference type="PANTHER" id="PTHR30069">
    <property type="entry name" value="TONB-DEPENDENT OUTER MEMBRANE RECEPTOR"/>
    <property type="match status" value="1"/>
</dbReference>
<dbReference type="GO" id="GO:0009279">
    <property type="term" value="C:cell outer membrane"/>
    <property type="evidence" value="ECO:0007669"/>
    <property type="project" value="UniProtKB-SubCell"/>
</dbReference>
<accession>A0A0F9RPD2</accession>
<gene>
    <name evidence="8" type="ORF">LCGC14_0871120</name>
</gene>
<keyword evidence="5" id="KW-0472">Membrane</keyword>
<protein>
    <recommendedName>
        <fullName evidence="7">TonB-dependent receptor-like beta-barrel domain-containing protein</fullName>
    </recommendedName>
</protein>
<dbReference type="PANTHER" id="PTHR30069:SF41">
    <property type="entry name" value="HEME_HEMOPEXIN UTILIZATION PROTEIN C"/>
    <property type="match status" value="1"/>
</dbReference>
<evidence type="ECO:0000256" key="2">
    <source>
        <dbReference type="ARBA" id="ARBA00022448"/>
    </source>
</evidence>
<name>A0A0F9RPD2_9ZZZZ</name>
<dbReference type="InterPro" id="IPR036942">
    <property type="entry name" value="Beta-barrel_TonB_sf"/>
</dbReference>
<evidence type="ECO:0000259" key="7">
    <source>
        <dbReference type="Pfam" id="PF00593"/>
    </source>
</evidence>
<keyword evidence="4" id="KW-0798">TonB box</keyword>
<proteinExistence type="predicted"/>
<reference evidence="8" key="1">
    <citation type="journal article" date="2015" name="Nature">
        <title>Complex archaea that bridge the gap between prokaryotes and eukaryotes.</title>
        <authorList>
            <person name="Spang A."/>
            <person name="Saw J.H."/>
            <person name="Jorgensen S.L."/>
            <person name="Zaremba-Niedzwiedzka K."/>
            <person name="Martijn J."/>
            <person name="Lind A.E."/>
            <person name="van Eijk R."/>
            <person name="Schleper C."/>
            <person name="Guy L."/>
            <person name="Ettema T.J."/>
        </authorList>
    </citation>
    <scope>NUCLEOTIDE SEQUENCE</scope>
</reference>
<feature type="non-terminal residue" evidence="8">
    <location>
        <position position="1"/>
    </location>
</feature>
<dbReference type="PROSITE" id="PS52016">
    <property type="entry name" value="TONB_DEPENDENT_REC_3"/>
    <property type="match status" value="1"/>
</dbReference>
<evidence type="ECO:0000256" key="5">
    <source>
        <dbReference type="ARBA" id="ARBA00023136"/>
    </source>
</evidence>
<dbReference type="Gene3D" id="2.40.170.20">
    <property type="entry name" value="TonB-dependent receptor, beta-barrel domain"/>
    <property type="match status" value="1"/>
</dbReference>
<dbReference type="SUPFAM" id="SSF56935">
    <property type="entry name" value="Porins"/>
    <property type="match status" value="1"/>
</dbReference>
<feature type="domain" description="TonB-dependent receptor-like beta-barrel" evidence="7">
    <location>
        <begin position="3"/>
        <end position="204"/>
    </location>
</feature>
<dbReference type="InterPro" id="IPR000531">
    <property type="entry name" value="Beta-barrel_TonB"/>
</dbReference>
<organism evidence="8">
    <name type="scientific">marine sediment metagenome</name>
    <dbReference type="NCBI Taxonomy" id="412755"/>
    <lineage>
        <taxon>unclassified sequences</taxon>
        <taxon>metagenomes</taxon>
        <taxon>ecological metagenomes</taxon>
    </lineage>
</organism>
<keyword evidence="6" id="KW-0998">Cell outer membrane</keyword>
<dbReference type="GO" id="GO:0044718">
    <property type="term" value="P:siderophore transmembrane transport"/>
    <property type="evidence" value="ECO:0007669"/>
    <property type="project" value="TreeGrafter"/>
</dbReference>
<keyword evidence="3" id="KW-0812">Transmembrane</keyword>